<dbReference type="Gramene" id="Bo5g083970.1">
    <property type="protein sequence ID" value="Bo5g083970.1"/>
    <property type="gene ID" value="Bo5g083970"/>
</dbReference>
<organism evidence="2 3">
    <name type="scientific">Brassica oleracea var. oleracea</name>
    <dbReference type="NCBI Taxonomy" id="109376"/>
    <lineage>
        <taxon>Eukaryota</taxon>
        <taxon>Viridiplantae</taxon>
        <taxon>Streptophyta</taxon>
        <taxon>Embryophyta</taxon>
        <taxon>Tracheophyta</taxon>
        <taxon>Spermatophyta</taxon>
        <taxon>Magnoliopsida</taxon>
        <taxon>eudicotyledons</taxon>
        <taxon>Gunneridae</taxon>
        <taxon>Pentapetalae</taxon>
        <taxon>rosids</taxon>
        <taxon>malvids</taxon>
        <taxon>Brassicales</taxon>
        <taxon>Brassicaceae</taxon>
        <taxon>Brassiceae</taxon>
        <taxon>Brassica</taxon>
    </lineage>
</organism>
<protein>
    <recommendedName>
        <fullName evidence="4">Reverse transcriptase domain-containing protein</fullName>
    </recommendedName>
</protein>
<evidence type="ECO:0008006" key="4">
    <source>
        <dbReference type="Google" id="ProtNLM"/>
    </source>
</evidence>
<dbReference type="EnsemblPlants" id="Bo5g083970.1">
    <property type="protein sequence ID" value="Bo5g083970.1"/>
    <property type="gene ID" value="Bo5g083970"/>
</dbReference>
<reference evidence="2" key="2">
    <citation type="submission" date="2015-03" db="UniProtKB">
        <authorList>
            <consortium name="EnsemblPlants"/>
        </authorList>
    </citation>
    <scope>IDENTIFICATION</scope>
</reference>
<dbReference type="CDD" id="cd00303">
    <property type="entry name" value="retropepsin_like"/>
    <property type="match status" value="1"/>
</dbReference>
<reference evidence="2 3" key="1">
    <citation type="journal article" date="2014" name="Genome Biol.">
        <title>Transcriptome and methylome profiling reveals relics of genome dominance in the mesopolyploid Brassica oleracea.</title>
        <authorList>
            <person name="Parkin I.A."/>
            <person name="Koh C."/>
            <person name="Tang H."/>
            <person name="Robinson S.J."/>
            <person name="Kagale S."/>
            <person name="Clarke W.E."/>
            <person name="Town C.D."/>
            <person name="Nixon J."/>
            <person name="Krishnakumar V."/>
            <person name="Bidwell S.L."/>
            <person name="Denoeud F."/>
            <person name="Belcram H."/>
            <person name="Links M.G."/>
            <person name="Just J."/>
            <person name="Clarke C."/>
            <person name="Bender T."/>
            <person name="Huebert T."/>
            <person name="Mason A.S."/>
            <person name="Pires J.C."/>
            <person name="Barker G."/>
            <person name="Moore J."/>
            <person name="Walley P.G."/>
            <person name="Manoli S."/>
            <person name="Batley J."/>
            <person name="Edwards D."/>
            <person name="Nelson M.N."/>
            <person name="Wang X."/>
            <person name="Paterson A.H."/>
            <person name="King G."/>
            <person name="Bancroft I."/>
            <person name="Chalhoub B."/>
            <person name="Sharpe A.G."/>
        </authorList>
    </citation>
    <scope>NUCLEOTIDE SEQUENCE</scope>
    <source>
        <strain evidence="2 3">cv. TO1000</strain>
    </source>
</reference>
<proteinExistence type="predicted"/>
<accession>A0A0D3CGC5</accession>
<keyword evidence="3" id="KW-1185">Reference proteome</keyword>
<feature type="region of interest" description="Disordered" evidence="1">
    <location>
        <begin position="15"/>
        <end position="91"/>
    </location>
</feature>
<dbReference type="eggNOG" id="KOG0017">
    <property type="taxonomic scope" value="Eukaryota"/>
</dbReference>
<dbReference type="Proteomes" id="UP000032141">
    <property type="component" value="Chromosome C5"/>
</dbReference>
<dbReference type="AlphaFoldDB" id="A0A0D3CGC5"/>
<dbReference type="HOGENOM" id="CLU_722777_0_0_1"/>
<name>A0A0D3CGC5_BRAOL</name>
<dbReference type="InterPro" id="IPR043502">
    <property type="entry name" value="DNA/RNA_pol_sf"/>
</dbReference>
<dbReference type="Gene3D" id="3.10.10.10">
    <property type="entry name" value="HIV Type 1 Reverse Transcriptase, subunit A, domain 1"/>
    <property type="match status" value="1"/>
</dbReference>
<evidence type="ECO:0000256" key="1">
    <source>
        <dbReference type="SAM" id="MobiDB-lite"/>
    </source>
</evidence>
<evidence type="ECO:0000313" key="3">
    <source>
        <dbReference type="Proteomes" id="UP000032141"/>
    </source>
</evidence>
<dbReference type="OMA" id="VYKETLM"/>
<evidence type="ECO:0000313" key="2">
    <source>
        <dbReference type="EnsemblPlants" id="Bo5g083970.1"/>
    </source>
</evidence>
<dbReference type="PANTHER" id="PTHR35046">
    <property type="entry name" value="ZINC KNUCKLE (CCHC-TYPE) FAMILY PROTEIN"/>
    <property type="match status" value="1"/>
</dbReference>
<sequence>MTNLMNAGLEQIHLRLDEIQGSQPARSRTRRDRPRRNNRPNEEVGEDENQDDRSINRPRRGTQNRDPGDVNPFARADQTNEGLGGVKLKIPTFDGEPRNEGLVPIFEEHSDLDLEPAFDETLEPIYDDEHGHLDYPAYVALMLLGLVTKPLPRPFRLEWLNDTGEQYVREQVAVSLTIGRYEDEVLCNVLPMDACHILLGRPWQFDEKTIHDGYTNRHSFDHKRKKITLVPLSPAEVHQDQLQLKEIRDKEPKPSEPEVSPRNSNFFIKGSQVKKSLCSEQPFLLLVYKETLMASSSNIAPEIPSDLTDVLQEYSDVFPEKNPEGLPLVRDIEHQIDFVPGASLLNRPAYRTNPVETKELQRQIGEILEKGYIRESLSPCAVP</sequence>
<feature type="compositionally biased region" description="Basic residues" evidence="1">
    <location>
        <begin position="27"/>
        <end position="38"/>
    </location>
</feature>
<dbReference type="PANTHER" id="PTHR35046:SF9">
    <property type="entry name" value="RNA-DIRECTED DNA POLYMERASE"/>
    <property type="match status" value="1"/>
</dbReference>
<dbReference type="SUPFAM" id="SSF56672">
    <property type="entry name" value="DNA/RNA polymerases"/>
    <property type="match status" value="1"/>
</dbReference>